<name>A0ABW3Q830_9BACL</name>
<evidence type="ECO:0000313" key="2">
    <source>
        <dbReference type="Proteomes" id="UP001597169"/>
    </source>
</evidence>
<gene>
    <name evidence="1" type="ORF">ACFQ3J_26605</name>
</gene>
<proteinExistence type="predicted"/>
<evidence type="ECO:0000313" key="1">
    <source>
        <dbReference type="EMBL" id="MFD1131681.1"/>
    </source>
</evidence>
<dbReference type="Proteomes" id="UP001597169">
    <property type="component" value="Unassembled WGS sequence"/>
</dbReference>
<dbReference type="EMBL" id="JBHTKX010000014">
    <property type="protein sequence ID" value="MFD1131681.1"/>
    <property type="molecule type" value="Genomic_DNA"/>
</dbReference>
<organism evidence="1 2">
    <name type="scientific">Paenibacillus provencensis</name>
    <dbReference type="NCBI Taxonomy" id="441151"/>
    <lineage>
        <taxon>Bacteria</taxon>
        <taxon>Bacillati</taxon>
        <taxon>Bacillota</taxon>
        <taxon>Bacilli</taxon>
        <taxon>Bacillales</taxon>
        <taxon>Paenibacillaceae</taxon>
        <taxon>Paenibacillus</taxon>
    </lineage>
</organism>
<sequence length="186" mass="22175">MKSVSWLDIVVPEYLEILDQKPIDEVQDLFDLDIQSGHFSVVRIEKRDSFLTYLNTYAYRLKLNKFARLKKLELWIHSRCFRIDEVRVLEEVIVTTNSVSIDNTGKVTVEFQCITGESVSPQYVNVEIDSSLNDLIEVRYLIPKFTYDFVSYWDQKKKRTIERYEKNLHGVRLRMSEDSYRNFLNE</sequence>
<reference evidence="2" key="1">
    <citation type="journal article" date="2019" name="Int. J. Syst. Evol. Microbiol.">
        <title>The Global Catalogue of Microorganisms (GCM) 10K type strain sequencing project: providing services to taxonomists for standard genome sequencing and annotation.</title>
        <authorList>
            <consortium name="The Broad Institute Genomics Platform"/>
            <consortium name="The Broad Institute Genome Sequencing Center for Infectious Disease"/>
            <person name="Wu L."/>
            <person name="Ma J."/>
        </authorList>
    </citation>
    <scope>NUCLEOTIDE SEQUENCE [LARGE SCALE GENOMIC DNA]</scope>
    <source>
        <strain evidence="2">CCUG 53519</strain>
    </source>
</reference>
<comment type="caution">
    <text evidence="1">The sequence shown here is derived from an EMBL/GenBank/DDBJ whole genome shotgun (WGS) entry which is preliminary data.</text>
</comment>
<protein>
    <submittedName>
        <fullName evidence="1">Uncharacterized protein</fullName>
    </submittedName>
</protein>
<accession>A0ABW3Q830</accession>
<keyword evidence="2" id="KW-1185">Reference proteome</keyword>
<dbReference type="RefSeq" id="WP_090727722.1">
    <property type="nucleotide sequence ID" value="NZ_JBHTKX010000014.1"/>
</dbReference>